<evidence type="ECO:0000256" key="2">
    <source>
        <dbReference type="SAM" id="SignalP"/>
    </source>
</evidence>
<keyword evidence="1" id="KW-0812">Transmembrane</keyword>
<feature type="transmembrane region" description="Helical" evidence="1">
    <location>
        <begin position="189"/>
        <end position="212"/>
    </location>
</feature>
<feature type="transmembrane region" description="Helical" evidence="1">
    <location>
        <begin position="246"/>
        <end position="264"/>
    </location>
</feature>
<protein>
    <submittedName>
        <fullName evidence="3">Uncharacterized protein</fullName>
    </submittedName>
</protein>
<keyword evidence="2" id="KW-0732">Signal</keyword>
<feature type="transmembrane region" description="Helical" evidence="1">
    <location>
        <begin position="117"/>
        <end position="138"/>
    </location>
</feature>
<evidence type="ECO:0000313" key="4">
    <source>
        <dbReference type="Proteomes" id="UP000266673"/>
    </source>
</evidence>
<feature type="signal peptide" evidence="2">
    <location>
        <begin position="1"/>
        <end position="20"/>
    </location>
</feature>
<dbReference type="OrthoDB" id="2467298at2759"/>
<gene>
    <name evidence="3" type="ORF">C2G38_1207174</name>
</gene>
<evidence type="ECO:0000313" key="3">
    <source>
        <dbReference type="EMBL" id="RIB20285.1"/>
    </source>
</evidence>
<comment type="caution">
    <text evidence="3">The sequence shown here is derived from an EMBL/GenBank/DDBJ whole genome shotgun (WGS) entry which is preliminary data.</text>
</comment>
<dbReference type="AlphaFoldDB" id="A0A397VCU3"/>
<accession>A0A397VCU3</accession>
<feature type="chain" id="PRO_5017224995" evidence="2">
    <location>
        <begin position="21"/>
        <end position="303"/>
    </location>
</feature>
<dbReference type="EMBL" id="QKWP01000426">
    <property type="protein sequence ID" value="RIB20285.1"/>
    <property type="molecule type" value="Genomic_DNA"/>
</dbReference>
<feature type="transmembrane region" description="Helical" evidence="1">
    <location>
        <begin position="159"/>
        <end position="183"/>
    </location>
</feature>
<dbReference type="Proteomes" id="UP000266673">
    <property type="component" value="Unassembled WGS sequence"/>
</dbReference>
<evidence type="ECO:0000256" key="1">
    <source>
        <dbReference type="SAM" id="Phobius"/>
    </source>
</evidence>
<keyword evidence="1" id="KW-0472">Membrane</keyword>
<name>A0A397VCU3_9GLOM</name>
<feature type="transmembrane region" description="Helical" evidence="1">
    <location>
        <begin position="84"/>
        <end position="105"/>
    </location>
</feature>
<feature type="transmembrane region" description="Helical" evidence="1">
    <location>
        <begin position="54"/>
        <end position="72"/>
    </location>
</feature>
<organism evidence="3 4">
    <name type="scientific">Gigaspora rosea</name>
    <dbReference type="NCBI Taxonomy" id="44941"/>
    <lineage>
        <taxon>Eukaryota</taxon>
        <taxon>Fungi</taxon>
        <taxon>Fungi incertae sedis</taxon>
        <taxon>Mucoromycota</taxon>
        <taxon>Glomeromycotina</taxon>
        <taxon>Glomeromycetes</taxon>
        <taxon>Diversisporales</taxon>
        <taxon>Gigasporaceae</taxon>
        <taxon>Gigaspora</taxon>
    </lineage>
</organism>
<reference evidence="3 4" key="1">
    <citation type="submission" date="2018-06" db="EMBL/GenBank/DDBJ databases">
        <title>Comparative genomics reveals the genomic features of Rhizophagus irregularis, R. cerebriforme, R. diaphanum and Gigaspora rosea, and their symbiotic lifestyle signature.</title>
        <authorList>
            <person name="Morin E."/>
            <person name="San Clemente H."/>
            <person name="Chen E.C.H."/>
            <person name="De La Providencia I."/>
            <person name="Hainaut M."/>
            <person name="Kuo A."/>
            <person name="Kohler A."/>
            <person name="Murat C."/>
            <person name="Tang N."/>
            <person name="Roy S."/>
            <person name="Loubradou J."/>
            <person name="Henrissat B."/>
            <person name="Grigoriev I.V."/>
            <person name="Corradi N."/>
            <person name="Roux C."/>
            <person name="Martin F.M."/>
        </authorList>
    </citation>
    <scope>NUCLEOTIDE SEQUENCE [LARGE SCALE GENOMIC DNA]</scope>
    <source>
        <strain evidence="3 4">DAOM 194757</strain>
    </source>
</reference>
<sequence length="303" mass="35108">MHNLIIGLVFLLLQLSSVNADDLSFNSSFLNISFAMPLESKIKSRISWASDLEFLFMRVAPIIYQFYFIFANDPKDEVRRFSRYYNDSIQMILPPLLLLVPSLISPYEIYSDFFFKILRWYAFIMISASTVSLIFSICDFEKSKENEEGLVEYYIYYKLFMAVIGLIGILFNYFLLYVIVGVYGVKTLVFIITLILVILQTLSGIIFIRLFFNNGKSNHNIYALAYTIRTLHFASIVYYFSSSTAYHWVTGTILFSATTSLWFANRDTKKLNQECSLIFKLDCKSKVNHGNDVENPQQTSENS</sequence>
<keyword evidence="1" id="KW-1133">Transmembrane helix</keyword>
<proteinExistence type="predicted"/>
<keyword evidence="4" id="KW-1185">Reference proteome</keyword>